<evidence type="ECO:0000313" key="4">
    <source>
        <dbReference type="Proteomes" id="UP000182229"/>
    </source>
</evidence>
<dbReference type="EMBL" id="MPIN01000005">
    <property type="protein sequence ID" value="OJH38894.1"/>
    <property type="molecule type" value="Genomic_DNA"/>
</dbReference>
<comment type="similarity">
    <text evidence="1">Belongs to the short-chain dehydrogenases/reductases (SDR) family.</text>
</comment>
<evidence type="ECO:0000256" key="1">
    <source>
        <dbReference type="ARBA" id="ARBA00006484"/>
    </source>
</evidence>
<dbReference type="InterPro" id="IPR036291">
    <property type="entry name" value="NAD(P)-bd_dom_sf"/>
</dbReference>
<comment type="caution">
    <text evidence="3">The sequence shown here is derived from an EMBL/GenBank/DDBJ whole genome shotgun (WGS) entry which is preliminary data.</text>
</comment>
<dbReference type="Proteomes" id="UP000182229">
    <property type="component" value="Unassembled WGS sequence"/>
</dbReference>
<keyword evidence="2" id="KW-0560">Oxidoreductase</keyword>
<dbReference type="RefSeq" id="WP_071900330.1">
    <property type="nucleotide sequence ID" value="NZ_MPIN01000005.1"/>
</dbReference>
<dbReference type="Pfam" id="PF13561">
    <property type="entry name" value="adh_short_C2"/>
    <property type="match status" value="1"/>
</dbReference>
<evidence type="ECO:0000313" key="3">
    <source>
        <dbReference type="EMBL" id="OJH38894.1"/>
    </source>
</evidence>
<name>A0A1L9B9G5_9BACT</name>
<proteinExistence type="inferred from homology"/>
<dbReference type="OrthoDB" id="5363038at2"/>
<gene>
    <name evidence="3" type="ORF">BON30_22005</name>
</gene>
<accession>A0A1L9B9G5</accession>
<evidence type="ECO:0000256" key="2">
    <source>
        <dbReference type="ARBA" id="ARBA00023002"/>
    </source>
</evidence>
<dbReference type="InterPro" id="IPR051122">
    <property type="entry name" value="SDR_DHRS6-like"/>
</dbReference>
<dbReference type="STRING" id="83449.BON30_22005"/>
<dbReference type="SUPFAM" id="SSF51735">
    <property type="entry name" value="NAD(P)-binding Rossmann-fold domains"/>
    <property type="match status" value="1"/>
</dbReference>
<reference evidence="3 4" key="2">
    <citation type="submission" date="2016-12" db="EMBL/GenBank/DDBJ databases">
        <title>Draft Genome Sequence of Cystobacter ferrugineus Strain Cbfe23.</title>
        <authorList>
            <person name="Akbar S."/>
            <person name="Dowd S.E."/>
            <person name="Stevens D.C."/>
        </authorList>
    </citation>
    <scope>NUCLEOTIDE SEQUENCE [LARGE SCALE GENOMIC DNA]</scope>
    <source>
        <strain evidence="3 4">Cbfe23</strain>
    </source>
</reference>
<dbReference type="InterPro" id="IPR002347">
    <property type="entry name" value="SDR_fam"/>
</dbReference>
<reference evidence="4" key="1">
    <citation type="submission" date="2016-11" db="EMBL/GenBank/DDBJ databases">
        <authorList>
            <person name="Shukria A."/>
            <person name="Stevens D.C."/>
        </authorList>
    </citation>
    <scope>NUCLEOTIDE SEQUENCE [LARGE SCALE GENOMIC DNA]</scope>
    <source>
        <strain evidence="4">Cbfe23</strain>
    </source>
</reference>
<dbReference type="Gene3D" id="3.40.50.720">
    <property type="entry name" value="NAD(P)-binding Rossmann-like Domain"/>
    <property type="match status" value="1"/>
</dbReference>
<keyword evidence="4" id="KW-1185">Reference proteome</keyword>
<dbReference type="PANTHER" id="PTHR43477">
    <property type="entry name" value="DIHYDROANTICAPSIN 7-DEHYDROGENASE"/>
    <property type="match status" value="1"/>
</dbReference>
<dbReference type="PRINTS" id="PR00081">
    <property type="entry name" value="GDHRDH"/>
</dbReference>
<organism evidence="3 4">
    <name type="scientific">Cystobacter ferrugineus</name>
    <dbReference type="NCBI Taxonomy" id="83449"/>
    <lineage>
        <taxon>Bacteria</taxon>
        <taxon>Pseudomonadati</taxon>
        <taxon>Myxococcota</taxon>
        <taxon>Myxococcia</taxon>
        <taxon>Myxococcales</taxon>
        <taxon>Cystobacterineae</taxon>
        <taxon>Archangiaceae</taxon>
        <taxon>Cystobacter</taxon>
    </lineage>
</organism>
<protein>
    <submittedName>
        <fullName evidence="3">Short-chain dehydrogenase</fullName>
    </submittedName>
</protein>
<sequence length="248" mass="25833">MSPHEFENRLAVVTGASSGIGLAVVERLLEQGAQVLAMSRRPGELAGLQARFGKRLQWQAGDVTQAADRAALARLARDFGPVHYLVPNAGIARLADGLEASAFDSQWAVNGAGALDTLAALNNQLAASASVVFIGTFLSQVTFPGLAAYIASKAALKAHVRTLAVEMAARGVRLNMVSPGPTDTPIWSTLGLGNDELAAVAGSVNQRLLGGRFLEPGAVADTILFLLSQAARGLYGQDLVVDAGYTLR</sequence>
<dbReference type="GO" id="GO:0016491">
    <property type="term" value="F:oxidoreductase activity"/>
    <property type="evidence" value="ECO:0007669"/>
    <property type="project" value="UniProtKB-KW"/>
</dbReference>
<dbReference type="AlphaFoldDB" id="A0A1L9B9G5"/>
<dbReference type="CDD" id="cd05233">
    <property type="entry name" value="SDR_c"/>
    <property type="match status" value="1"/>
</dbReference>
<dbReference type="PANTHER" id="PTHR43477:SF1">
    <property type="entry name" value="DIHYDROANTICAPSIN 7-DEHYDROGENASE"/>
    <property type="match status" value="1"/>
</dbReference>